<dbReference type="CDD" id="cd06261">
    <property type="entry name" value="TM_PBP2"/>
    <property type="match status" value="1"/>
</dbReference>
<accession>L0IKA3</accession>
<evidence type="ECO:0000256" key="7">
    <source>
        <dbReference type="RuleBase" id="RU363032"/>
    </source>
</evidence>
<dbReference type="Pfam" id="PF00528">
    <property type="entry name" value="BPD_transp_1"/>
    <property type="match status" value="1"/>
</dbReference>
<dbReference type="KEGG" id="tto:Thethe_01557"/>
<gene>
    <name evidence="9" type="ORF">Thethe_01557</name>
</gene>
<feature type="transmembrane region" description="Helical" evidence="7">
    <location>
        <begin position="65"/>
        <end position="83"/>
    </location>
</feature>
<feature type="transmembrane region" description="Helical" evidence="7">
    <location>
        <begin position="95"/>
        <end position="116"/>
    </location>
</feature>
<evidence type="ECO:0000256" key="4">
    <source>
        <dbReference type="ARBA" id="ARBA00022692"/>
    </source>
</evidence>
<evidence type="ECO:0000256" key="1">
    <source>
        <dbReference type="ARBA" id="ARBA00004651"/>
    </source>
</evidence>
<dbReference type="PROSITE" id="PS50928">
    <property type="entry name" value="ABC_TM1"/>
    <property type="match status" value="1"/>
</dbReference>
<feature type="domain" description="ABC transmembrane type-1" evidence="8">
    <location>
        <begin position="57"/>
        <end position="237"/>
    </location>
</feature>
<dbReference type="GO" id="GO:0055085">
    <property type="term" value="P:transmembrane transport"/>
    <property type="evidence" value="ECO:0007669"/>
    <property type="project" value="InterPro"/>
</dbReference>
<feature type="transmembrane region" description="Helical" evidence="7">
    <location>
        <begin position="7"/>
        <end position="29"/>
    </location>
</feature>
<evidence type="ECO:0000256" key="2">
    <source>
        <dbReference type="ARBA" id="ARBA00022448"/>
    </source>
</evidence>
<dbReference type="SUPFAM" id="SSF161098">
    <property type="entry name" value="MetI-like"/>
    <property type="match status" value="1"/>
</dbReference>
<feature type="transmembrane region" description="Helical" evidence="7">
    <location>
        <begin position="219"/>
        <end position="238"/>
    </location>
</feature>
<evidence type="ECO:0000256" key="6">
    <source>
        <dbReference type="ARBA" id="ARBA00023136"/>
    </source>
</evidence>
<sequence length="257" mass="28543">MLKRICFYLMLIAIWELVYKIGVDILNVWKPYMFPSPISVFTSITGLLKDNTLLIAILASLKRLIIGYFISVVIGSTIGLLMVRFKYIDDNFRSLILGLQTLPSIAWLPFAILWFGLNESSIIFVIAVGSIFSISLAVDSGIKNINPIYLKAAKTMGAKGYKLYSNVIVPAALPNIVSGLKEGWSFAWRSLISGEMLVATTGLGQILMVGRELSDISQVVAVMLVILILGLVIDKFVFGRIEGSIRYRWGLNMRKVL</sequence>
<dbReference type="HOGENOM" id="CLU_046113_1_4_9"/>
<name>L0IKA3_THETR</name>
<keyword evidence="5 7" id="KW-1133">Transmembrane helix</keyword>
<keyword evidence="6 7" id="KW-0472">Membrane</keyword>
<evidence type="ECO:0000259" key="8">
    <source>
        <dbReference type="PROSITE" id="PS50928"/>
    </source>
</evidence>
<protein>
    <submittedName>
        <fullName evidence="9">ABC-type nitrate/sulfonate/bicarbonate transport system, permease component</fullName>
    </submittedName>
</protein>
<keyword evidence="2 7" id="KW-0813">Transport</keyword>
<evidence type="ECO:0000313" key="9">
    <source>
        <dbReference type="EMBL" id="AGB19194.1"/>
    </source>
</evidence>
<dbReference type="EMBL" id="CP003066">
    <property type="protein sequence ID" value="AGB19194.1"/>
    <property type="molecule type" value="Genomic_DNA"/>
</dbReference>
<dbReference type="InterPro" id="IPR035906">
    <property type="entry name" value="MetI-like_sf"/>
</dbReference>
<organism evidence="9 10">
    <name type="scientific">Thermoanaerobacterium thermosaccharolyticum M0795</name>
    <dbReference type="NCBI Taxonomy" id="698948"/>
    <lineage>
        <taxon>Bacteria</taxon>
        <taxon>Bacillati</taxon>
        <taxon>Bacillota</taxon>
        <taxon>Clostridia</taxon>
        <taxon>Thermoanaerobacterales</taxon>
        <taxon>Thermoanaerobacteraceae</taxon>
        <taxon>Thermoanaerobacterium</taxon>
    </lineage>
</organism>
<dbReference type="AlphaFoldDB" id="L0IKA3"/>
<comment type="similarity">
    <text evidence="7">Belongs to the binding-protein-dependent transport system permease family.</text>
</comment>
<keyword evidence="3" id="KW-1003">Cell membrane</keyword>
<reference evidence="9 10" key="1">
    <citation type="submission" date="2012-03" db="EMBL/GenBank/DDBJ databases">
        <title>Complete sequence of chromosome of Thermoanaerobacterium thermosaccharolyticum M0795.</title>
        <authorList>
            <consortium name="US DOE Joint Genome Institute"/>
            <person name="Lucas S."/>
            <person name="Han J."/>
            <person name="Lapidus A."/>
            <person name="Cheng J.-F."/>
            <person name="Goodwin L."/>
            <person name="Pitluck S."/>
            <person name="Peters L."/>
            <person name="Teshima H."/>
            <person name="Detter J.C."/>
            <person name="Han C."/>
            <person name="Tapia R."/>
            <person name="Land M."/>
            <person name="Hauser L."/>
            <person name="Kyrpides N."/>
            <person name="Ivanova N."/>
            <person name="Pagani I."/>
            <person name="Feinberg L."/>
            <person name="Folden J."/>
            <person name="Hogsett D."/>
            <person name="Shaw J."/>
            <person name="Woyke T."/>
        </authorList>
    </citation>
    <scope>NUCLEOTIDE SEQUENCE [LARGE SCALE GENOMIC DNA]</scope>
    <source>
        <strain evidence="9 10">M0795</strain>
    </source>
</reference>
<evidence type="ECO:0000313" key="10">
    <source>
        <dbReference type="Proteomes" id="UP000010845"/>
    </source>
</evidence>
<proteinExistence type="inferred from homology"/>
<dbReference type="Gene3D" id="1.10.3720.10">
    <property type="entry name" value="MetI-like"/>
    <property type="match status" value="1"/>
</dbReference>
<evidence type="ECO:0000256" key="5">
    <source>
        <dbReference type="ARBA" id="ARBA00022989"/>
    </source>
</evidence>
<keyword evidence="4 7" id="KW-0812">Transmembrane</keyword>
<dbReference type="PANTHER" id="PTHR30151">
    <property type="entry name" value="ALKANE SULFONATE ABC TRANSPORTER-RELATED, MEMBRANE SUBUNIT"/>
    <property type="match status" value="1"/>
</dbReference>
<dbReference type="Proteomes" id="UP000010845">
    <property type="component" value="Chromosome"/>
</dbReference>
<dbReference type="PANTHER" id="PTHR30151:SF0">
    <property type="entry name" value="ABC TRANSPORTER PERMEASE PROTEIN MJ0413-RELATED"/>
    <property type="match status" value="1"/>
</dbReference>
<feature type="transmembrane region" description="Helical" evidence="7">
    <location>
        <begin position="163"/>
        <end position="180"/>
    </location>
</feature>
<dbReference type="PATRIC" id="fig|698948.3.peg.1545"/>
<evidence type="ECO:0000256" key="3">
    <source>
        <dbReference type="ARBA" id="ARBA00022475"/>
    </source>
</evidence>
<dbReference type="GO" id="GO:0005886">
    <property type="term" value="C:plasma membrane"/>
    <property type="evidence" value="ECO:0007669"/>
    <property type="project" value="UniProtKB-SubCell"/>
</dbReference>
<dbReference type="InterPro" id="IPR000515">
    <property type="entry name" value="MetI-like"/>
</dbReference>
<feature type="transmembrane region" description="Helical" evidence="7">
    <location>
        <begin position="122"/>
        <end position="142"/>
    </location>
</feature>
<comment type="subcellular location">
    <subcellularLocation>
        <location evidence="1 7">Cell membrane</location>
        <topology evidence="1 7">Multi-pass membrane protein</topology>
    </subcellularLocation>
</comment>